<dbReference type="EMBL" id="AB704233">
    <property type="protein sequence ID" value="BAN78833.1"/>
    <property type="molecule type" value="Genomic_DNA"/>
</dbReference>
<feature type="non-terminal residue" evidence="1">
    <location>
        <position position="38"/>
    </location>
</feature>
<evidence type="ECO:0000313" key="1">
    <source>
        <dbReference type="EMBL" id="BAN78833.1"/>
    </source>
</evidence>
<protein>
    <submittedName>
        <fullName evidence="1">Actin</fullName>
    </submittedName>
</protein>
<dbReference type="AlphaFoldDB" id="T2HFM5"/>
<gene>
    <name evidence="1" type="primary">ACT</name>
</gene>
<organism evidence="1">
    <name type="scientific">Phyllosticta neopyrolae</name>
    <dbReference type="NCBI Taxonomy" id="555020"/>
    <lineage>
        <taxon>Eukaryota</taxon>
        <taxon>Fungi</taxon>
        <taxon>Dikarya</taxon>
        <taxon>Ascomycota</taxon>
        <taxon>Pezizomycotina</taxon>
        <taxon>Dothideomycetes</taxon>
        <taxon>Dothideomycetes incertae sedis</taxon>
        <taxon>Botryosphaeriales</taxon>
        <taxon>Phyllostictaceae</taxon>
        <taxon>Phyllosticta</taxon>
    </lineage>
</organism>
<sequence length="38" mass="3933">CARPGSPVMMRPALFSPPLSVVPVTHGIMIGMGQKGLV</sequence>
<proteinExistence type="predicted"/>
<name>T2HFM5_9PEZI</name>
<accession>T2HFM5</accession>
<feature type="non-terminal residue" evidence="1">
    <location>
        <position position="1"/>
    </location>
</feature>
<reference evidence="1" key="1">
    <citation type="journal article" date="2013" name="Japanese Journal of Mycology">
        <title>Taxonomic re-examination of Cryptomeria gall disease causing fungus.</title>
        <authorList>
            <person name="Ando Y."/>
            <person name="Motohashi K."/>
            <person name="Yaguchi Y."/>
        </authorList>
    </citation>
    <scope>NUCLEOTIDE SEQUENCE</scope>
    <source>
        <strain evidence="1">MUCC0125</strain>
    </source>
</reference>